<proteinExistence type="predicted"/>
<dbReference type="GeneID" id="2846198"/>
<sequence length="126" mass="12898">MTQIKIFGREPALWIALIGSLVTWLVSLGLDWLNAGQATAIVTAISAVLIALTTRPIAPALFVGAVAAGAALFAEYNLAVSDAFVTGLGAIILAGFALFGIRPQATPAADPRTIDGEIVKSGPVRA</sequence>
<keyword evidence="3" id="KW-1185">Reference proteome</keyword>
<dbReference type="EMBL" id="AY576796">
    <property type="protein sequence ID" value="AAT36815.1"/>
    <property type="molecule type" value="Genomic_DNA"/>
</dbReference>
<accession>Q6J7W4</accession>
<reference evidence="2 3" key="1">
    <citation type="journal article" date="2004" name="Virus Genes">
        <title>The genome of phiAsp2, an actinoplanes infecting phage.</title>
        <authorList>
            <person name="Jarling M."/>
            <person name="Bartkowiak K."/>
            <person name="Pape H."/>
            <person name="Meinhardt F."/>
        </authorList>
    </citation>
    <scope>NUCLEOTIDE SEQUENCE</scope>
</reference>
<keyword evidence="1" id="KW-0812">Transmembrane</keyword>
<keyword evidence="1" id="KW-1133">Transmembrane helix</keyword>
<evidence type="ECO:0000256" key="1">
    <source>
        <dbReference type="SAM" id="Phobius"/>
    </source>
</evidence>
<protein>
    <submittedName>
        <fullName evidence="2">Pas67</fullName>
    </submittedName>
</protein>
<dbReference type="RefSeq" id="YP_024853.1">
    <property type="nucleotide sequence ID" value="NC_005885.1"/>
</dbReference>
<name>Q6J7W4_9CAUD</name>
<gene>
    <name evidence="2" type="primary">pas67</name>
</gene>
<feature type="transmembrane region" description="Helical" evidence="1">
    <location>
        <begin position="12"/>
        <end position="30"/>
    </location>
</feature>
<feature type="transmembrane region" description="Helical" evidence="1">
    <location>
        <begin position="36"/>
        <end position="53"/>
    </location>
</feature>
<dbReference type="KEGG" id="vg:2846198"/>
<dbReference type="Proteomes" id="UP000001245">
    <property type="component" value="Segment"/>
</dbReference>
<evidence type="ECO:0000313" key="3">
    <source>
        <dbReference type="Proteomes" id="UP000001245"/>
    </source>
</evidence>
<feature type="transmembrane region" description="Helical" evidence="1">
    <location>
        <begin position="84"/>
        <end position="101"/>
    </location>
</feature>
<organism evidence="2 3">
    <name type="scientific">Actinoplanes phage phiAsp2</name>
    <dbReference type="NCBI Taxonomy" id="279303"/>
    <lineage>
        <taxon>Viruses</taxon>
        <taxon>Duplodnaviria</taxon>
        <taxon>Heunggongvirae</taxon>
        <taxon>Uroviricota</taxon>
        <taxon>Caudoviricetes</taxon>
        <taxon>Aspduovirus</taxon>
        <taxon>Aspduovirus Asp2</taxon>
    </lineage>
</organism>
<evidence type="ECO:0000313" key="2">
    <source>
        <dbReference type="EMBL" id="AAT36815.1"/>
    </source>
</evidence>
<feature type="transmembrane region" description="Helical" evidence="1">
    <location>
        <begin position="60"/>
        <end position="78"/>
    </location>
</feature>
<keyword evidence="1" id="KW-0472">Membrane</keyword>